<dbReference type="AlphaFoldDB" id="A0A8J3ZIA9"/>
<dbReference type="Proteomes" id="UP000612585">
    <property type="component" value="Unassembled WGS sequence"/>
</dbReference>
<evidence type="ECO:0000313" key="1">
    <source>
        <dbReference type="EMBL" id="GIJ63472.1"/>
    </source>
</evidence>
<dbReference type="EMBL" id="BOPG01000096">
    <property type="protein sequence ID" value="GIJ63472.1"/>
    <property type="molecule type" value="Genomic_DNA"/>
</dbReference>
<gene>
    <name evidence="1" type="ORF">Vau01_109880</name>
</gene>
<organism evidence="1 2">
    <name type="scientific">Virgisporangium aurantiacum</name>
    <dbReference type="NCBI Taxonomy" id="175570"/>
    <lineage>
        <taxon>Bacteria</taxon>
        <taxon>Bacillati</taxon>
        <taxon>Actinomycetota</taxon>
        <taxon>Actinomycetes</taxon>
        <taxon>Micromonosporales</taxon>
        <taxon>Micromonosporaceae</taxon>
        <taxon>Virgisporangium</taxon>
    </lineage>
</organism>
<evidence type="ECO:0000313" key="2">
    <source>
        <dbReference type="Proteomes" id="UP000612585"/>
    </source>
</evidence>
<proteinExistence type="predicted"/>
<name>A0A8J3ZIA9_9ACTN</name>
<evidence type="ECO:0008006" key="3">
    <source>
        <dbReference type="Google" id="ProtNLM"/>
    </source>
</evidence>
<protein>
    <recommendedName>
        <fullName evidence="3">DUF4253 domain-containing protein</fullName>
    </recommendedName>
</protein>
<keyword evidence="2" id="KW-1185">Reference proteome</keyword>
<sequence length="287" mass="32096">MMMNSPRKIAAALAGTPLAGLPVGHGPRGTIMIQDIDTGSLLDSWRAAHALLPVTGRWPILVDDYLGDLQDFEPYRDPDTPTKRELADLDRIARMIDPWPHFFRGKTDEPVTADHVPFLAKGSFSTVDLREEVQANVPPTADEATLERWIYDCVRSDPKLTAQVVDGFARRYVSTDVWFTPDNVVMLLLPTDFGWLAPNWSSFHDALGYEDQLAGALWQWQDQWDARLVANWGTMLQFVVHRPPKPGDQAGALAGQIKAIATSLAGRRWELAIVLPHGDAWFIHSRP</sequence>
<reference evidence="1" key="1">
    <citation type="submission" date="2021-01" db="EMBL/GenBank/DDBJ databases">
        <title>Whole genome shotgun sequence of Virgisporangium aurantiacum NBRC 16421.</title>
        <authorList>
            <person name="Komaki H."/>
            <person name="Tamura T."/>
        </authorList>
    </citation>
    <scope>NUCLEOTIDE SEQUENCE</scope>
    <source>
        <strain evidence="1">NBRC 16421</strain>
    </source>
</reference>
<accession>A0A8J3ZIA9</accession>
<comment type="caution">
    <text evidence="1">The sequence shown here is derived from an EMBL/GenBank/DDBJ whole genome shotgun (WGS) entry which is preliminary data.</text>
</comment>